<dbReference type="PANTHER" id="PTHR12899">
    <property type="entry name" value="39S RIBOSOMAL PROTEIN L18, MITOCHONDRIAL"/>
    <property type="match status" value="1"/>
</dbReference>
<dbReference type="NCBIfam" id="TIGR00060">
    <property type="entry name" value="L18_bact"/>
    <property type="match status" value="1"/>
</dbReference>
<dbReference type="Pfam" id="PF00861">
    <property type="entry name" value="Ribosomal_L18p"/>
    <property type="match status" value="1"/>
</dbReference>
<evidence type="ECO:0000256" key="7">
    <source>
        <dbReference type="HAMAP-Rule" id="MF_01337"/>
    </source>
</evidence>
<gene>
    <name evidence="7" type="primary">rplR</name>
    <name evidence="8" type="ORF">B6A10_10510</name>
</gene>
<keyword evidence="4 7" id="KW-0689">Ribosomal protein</keyword>
<name>A0ABR7URS0_9FLAO</name>
<comment type="caution">
    <text evidence="8">The sequence shown here is derived from an EMBL/GenBank/DDBJ whole genome shotgun (WGS) entry which is preliminary data.</text>
</comment>
<dbReference type="Proteomes" id="UP000661715">
    <property type="component" value="Unassembled WGS sequence"/>
</dbReference>
<dbReference type="InterPro" id="IPR004389">
    <property type="entry name" value="Ribosomal_uL18_bac-type"/>
</dbReference>
<comment type="function">
    <text evidence="7">This is one of the proteins that bind and probably mediate the attachment of the 5S RNA into the large ribosomal subunit, where it forms part of the central protuberance.</text>
</comment>
<dbReference type="InterPro" id="IPR057268">
    <property type="entry name" value="Ribosomal_L18"/>
</dbReference>
<evidence type="ECO:0000313" key="9">
    <source>
        <dbReference type="Proteomes" id="UP000661715"/>
    </source>
</evidence>
<evidence type="ECO:0000313" key="8">
    <source>
        <dbReference type="EMBL" id="MBD0725611.1"/>
    </source>
</evidence>
<reference evidence="8 9" key="1">
    <citation type="journal article" date="2020" name="Microbiol. Res.">
        <title>Flavobacterium pokkalii sp. nov., a novel plant growth promoting native rhizobacteria isolated from pokkali rice grown in coastal saline affected agricultural regions of southern India, Kerala.</title>
        <authorList>
            <person name="Menon R.R."/>
            <person name="Kumari S."/>
            <person name="Viver T."/>
            <person name="Rameshkumar N."/>
        </authorList>
    </citation>
    <scope>NUCLEOTIDE SEQUENCE [LARGE SCALE GENOMIC DNA]</scope>
    <source>
        <strain evidence="8 9">L1I52</strain>
    </source>
</reference>
<dbReference type="RefSeq" id="WP_055090687.1">
    <property type="nucleotide sequence ID" value="NZ_NASZ01000015.1"/>
</dbReference>
<accession>A0ABR7URS0</accession>
<evidence type="ECO:0000256" key="1">
    <source>
        <dbReference type="ARBA" id="ARBA00007116"/>
    </source>
</evidence>
<keyword evidence="9" id="KW-1185">Reference proteome</keyword>
<keyword evidence="3 7" id="KW-0694">RNA-binding</keyword>
<dbReference type="GO" id="GO:0005840">
    <property type="term" value="C:ribosome"/>
    <property type="evidence" value="ECO:0007669"/>
    <property type="project" value="UniProtKB-KW"/>
</dbReference>
<comment type="subunit">
    <text evidence="7">Part of the 50S ribosomal subunit; part of the 5S rRNA/L5/L18/L25 subcomplex. Contacts the 5S and 23S rRNAs.</text>
</comment>
<dbReference type="HAMAP" id="MF_01337_B">
    <property type="entry name" value="Ribosomal_uL18_B"/>
    <property type="match status" value="1"/>
</dbReference>
<evidence type="ECO:0000256" key="6">
    <source>
        <dbReference type="ARBA" id="ARBA00035197"/>
    </source>
</evidence>
<dbReference type="PANTHER" id="PTHR12899:SF3">
    <property type="entry name" value="LARGE RIBOSOMAL SUBUNIT PROTEIN UL18M"/>
    <property type="match status" value="1"/>
</dbReference>
<dbReference type="InterPro" id="IPR005484">
    <property type="entry name" value="Ribosomal_uL18_bac/plant/anim"/>
</dbReference>
<dbReference type="Gene3D" id="3.30.420.100">
    <property type="match status" value="1"/>
</dbReference>
<dbReference type="SUPFAM" id="SSF53137">
    <property type="entry name" value="Translational machinery components"/>
    <property type="match status" value="1"/>
</dbReference>
<dbReference type="EMBL" id="NASZ01000015">
    <property type="protein sequence ID" value="MBD0725611.1"/>
    <property type="molecule type" value="Genomic_DNA"/>
</dbReference>
<organism evidence="8 9">
    <name type="scientific">Flavobacterium pokkalii</name>
    <dbReference type="NCBI Taxonomy" id="1940408"/>
    <lineage>
        <taxon>Bacteria</taxon>
        <taxon>Pseudomonadati</taxon>
        <taxon>Bacteroidota</taxon>
        <taxon>Flavobacteriia</taxon>
        <taxon>Flavobacteriales</taxon>
        <taxon>Flavobacteriaceae</taxon>
        <taxon>Flavobacterium</taxon>
    </lineage>
</organism>
<keyword evidence="5 7" id="KW-0687">Ribonucleoprotein</keyword>
<protein>
    <recommendedName>
        <fullName evidence="6 7">Large ribosomal subunit protein uL18</fullName>
    </recommendedName>
</protein>
<keyword evidence="2 7" id="KW-0699">rRNA-binding</keyword>
<evidence type="ECO:0000256" key="3">
    <source>
        <dbReference type="ARBA" id="ARBA00022884"/>
    </source>
</evidence>
<dbReference type="CDD" id="cd00432">
    <property type="entry name" value="Ribosomal_L18_L5e"/>
    <property type="match status" value="1"/>
</dbReference>
<sequence>MSLTKSERRQRIKYRIRKTVSGTAAAPRLSVFRSNKEIYAQIIDDVNGVTLLSASSREKEIGKGTNVEVAAAVGKLVAEKALKAGVETVKFDRGGYLYHGRIKSLADGARAAGLKF</sequence>
<comment type="similarity">
    <text evidence="1 7">Belongs to the universal ribosomal protein uL18 family.</text>
</comment>
<proteinExistence type="inferred from homology"/>
<evidence type="ECO:0000256" key="2">
    <source>
        <dbReference type="ARBA" id="ARBA00022730"/>
    </source>
</evidence>
<evidence type="ECO:0000256" key="4">
    <source>
        <dbReference type="ARBA" id="ARBA00022980"/>
    </source>
</evidence>
<evidence type="ECO:0000256" key="5">
    <source>
        <dbReference type="ARBA" id="ARBA00023274"/>
    </source>
</evidence>